<dbReference type="InterPro" id="IPR055077">
    <property type="entry name" value="BRCA2_TR2"/>
</dbReference>
<dbReference type="GO" id="GO:0005634">
    <property type="term" value="C:nucleus"/>
    <property type="evidence" value="ECO:0007669"/>
    <property type="project" value="TreeGrafter"/>
</dbReference>
<dbReference type="SUPFAM" id="SSF81878">
    <property type="entry name" value="BRCA2 tower domain"/>
    <property type="match status" value="1"/>
</dbReference>
<dbReference type="InterPro" id="IPR015252">
    <property type="entry name" value="BRCA2_hlx"/>
</dbReference>
<evidence type="ECO:0000256" key="5">
    <source>
        <dbReference type="ARBA" id="ARBA00023204"/>
    </source>
</evidence>
<feature type="compositionally biased region" description="Basic and acidic residues" evidence="7">
    <location>
        <begin position="2046"/>
        <end position="2055"/>
    </location>
</feature>
<proteinExistence type="predicted"/>
<evidence type="ECO:0000313" key="10">
    <source>
        <dbReference type="Proteomes" id="UP001178461"/>
    </source>
</evidence>
<keyword evidence="10" id="KW-1185">Reference proteome</keyword>
<evidence type="ECO:0000256" key="3">
    <source>
        <dbReference type="ARBA" id="ARBA00023125"/>
    </source>
</evidence>
<dbReference type="PROSITE" id="PS50138">
    <property type="entry name" value="BRCA2_REPEAT"/>
    <property type="match status" value="5"/>
</dbReference>
<dbReference type="Gene3D" id="6.10.70.10">
    <property type="match status" value="1"/>
</dbReference>
<evidence type="ECO:0000259" key="8">
    <source>
        <dbReference type="SMART" id="SM01341"/>
    </source>
</evidence>
<dbReference type="CDD" id="cd04494">
    <property type="entry name" value="BRCA2DBD_OB2"/>
    <property type="match status" value="1"/>
</dbReference>
<feature type="region of interest" description="Disordered" evidence="7">
    <location>
        <begin position="638"/>
        <end position="660"/>
    </location>
</feature>
<dbReference type="InterPro" id="IPR015187">
    <property type="entry name" value="BRCA2_OB_1"/>
</dbReference>
<dbReference type="PIRSF" id="PIRSF002397">
    <property type="entry name" value="BRCA2"/>
    <property type="match status" value="1"/>
</dbReference>
<dbReference type="EMBL" id="OX395129">
    <property type="protein sequence ID" value="CAI5773084.1"/>
    <property type="molecule type" value="Genomic_DNA"/>
</dbReference>
<evidence type="ECO:0000256" key="4">
    <source>
        <dbReference type="ARBA" id="ARBA00023172"/>
    </source>
</evidence>
<dbReference type="InterPro" id="IPR015205">
    <property type="entry name" value="Tower_dom"/>
</dbReference>
<dbReference type="InterPro" id="IPR015188">
    <property type="entry name" value="BRCA2_OB_3"/>
</dbReference>
<reference evidence="9" key="1">
    <citation type="submission" date="2022-12" db="EMBL/GenBank/DDBJ databases">
        <authorList>
            <person name="Alioto T."/>
            <person name="Alioto T."/>
            <person name="Gomez Garrido J."/>
        </authorList>
    </citation>
    <scope>NUCLEOTIDE SEQUENCE</scope>
</reference>
<feature type="domain" description="Tower" evidence="8">
    <location>
        <begin position="2539"/>
        <end position="2579"/>
    </location>
</feature>
<keyword evidence="1" id="KW-0677">Repeat</keyword>
<dbReference type="Gene3D" id="2.40.50.140">
    <property type="entry name" value="Nucleic acid-binding proteins"/>
    <property type="match status" value="3"/>
</dbReference>
<dbReference type="GO" id="GO:0000724">
    <property type="term" value="P:double-strand break repair via homologous recombination"/>
    <property type="evidence" value="ECO:0007669"/>
    <property type="project" value="InterPro"/>
</dbReference>
<evidence type="ECO:0000256" key="2">
    <source>
        <dbReference type="ARBA" id="ARBA00022763"/>
    </source>
</evidence>
<dbReference type="Pfam" id="PF21318">
    <property type="entry name" value="BRCA2DBD_OB2"/>
    <property type="match status" value="1"/>
</dbReference>
<feature type="compositionally biased region" description="Polar residues" evidence="7">
    <location>
        <begin position="1"/>
        <end position="11"/>
    </location>
</feature>
<dbReference type="PANTHER" id="PTHR11289:SF0">
    <property type="entry name" value="BREAST CANCER TYPE 2 SUSCEPTIBILITY PROTEIN"/>
    <property type="match status" value="1"/>
</dbReference>
<dbReference type="SUPFAM" id="SSF50249">
    <property type="entry name" value="Nucleic acid-binding proteins"/>
    <property type="match status" value="3"/>
</dbReference>
<feature type="region of interest" description="Disordered" evidence="7">
    <location>
        <begin position="2933"/>
        <end position="2955"/>
    </location>
</feature>
<protein>
    <submittedName>
        <fullName evidence="9">Cancer type 2 susceptibility isoform X2</fullName>
    </submittedName>
</protein>
<evidence type="ECO:0000256" key="1">
    <source>
        <dbReference type="ARBA" id="ARBA00022737"/>
    </source>
</evidence>
<dbReference type="SMART" id="SM01341">
    <property type="entry name" value="Tower"/>
    <property type="match status" value="1"/>
</dbReference>
<keyword evidence="3" id="KW-0238">DNA-binding</keyword>
<dbReference type="InterPro" id="IPR012340">
    <property type="entry name" value="NA-bd_OB-fold"/>
</dbReference>
<dbReference type="Proteomes" id="UP001178461">
    <property type="component" value="Chromosome 4"/>
</dbReference>
<name>A0AA35K964_9SAUR</name>
<keyword evidence="2" id="KW-0227">DNA damage</keyword>
<feature type="region of interest" description="Disordered" evidence="7">
    <location>
        <begin position="1261"/>
        <end position="1280"/>
    </location>
</feature>
<dbReference type="InterPro" id="IPR002093">
    <property type="entry name" value="BRCA2_repeat"/>
</dbReference>
<keyword evidence="4" id="KW-0233">DNA recombination</keyword>
<evidence type="ECO:0000313" key="9">
    <source>
        <dbReference type="EMBL" id="CAI5773084.1"/>
    </source>
</evidence>
<dbReference type="SUPFAM" id="SSF81872">
    <property type="entry name" value="BRCA2 helical domain"/>
    <property type="match status" value="1"/>
</dbReference>
<dbReference type="FunFam" id="2.40.50.140:FF:000205">
    <property type="entry name" value="Breast cancer susceptibility protein 2"/>
    <property type="match status" value="1"/>
</dbReference>
<dbReference type="PANTHER" id="PTHR11289">
    <property type="entry name" value="BREAST CANCER TYPE 2 SUSCEPTIBILITY PROTEIN BRCA2"/>
    <property type="match status" value="1"/>
</dbReference>
<keyword evidence="5" id="KW-0234">DNA repair</keyword>
<feature type="coiled-coil region" evidence="6">
    <location>
        <begin position="2552"/>
        <end position="2579"/>
    </location>
</feature>
<dbReference type="Pfam" id="PF00634">
    <property type="entry name" value="BRCA2"/>
    <property type="match status" value="5"/>
</dbReference>
<dbReference type="Pfam" id="PF09104">
    <property type="entry name" value="BRCA-2_OB3"/>
    <property type="match status" value="1"/>
</dbReference>
<accession>A0AA35K964</accession>
<feature type="region of interest" description="Disordered" evidence="7">
    <location>
        <begin position="958"/>
        <end position="985"/>
    </location>
</feature>
<gene>
    <name evidence="9" type="ORF">PODLI_1B009682</name>
</gene>
<dbReference type="Pfam" id="PF09169">
    <property type="entry name" value="BRCA-2_helical"/>
    <property type="match status" value="1"/>
</dbReference>
<keyword evidence="6" id="KW-0175">Coiled coil</keyword>
<feature type="compositionally biased region" description="Basic and acidic residues" evidence="7">
    <location>
        <begin position="61"/>
        <end position="72"/>
    </location>
</feature>
<feature type="compositionally biased region" description="Polar residues" evidence="7">
    <location>
        <begin position="642"/>
        <end position="660"/>
    </location>
</feature>
<dbReference type="GO" id="GO:0006355">
    <property type="term" value="P:regulation of DNA-templated transcription"/>
    <property type="evidence" value="ECO:0007669"/>
    <property type="project" value="TreeGrafter"/>
</dbReference>
<dbReference type="InterPro" id="IPR048262">
    <property type="entry name" value="BRCA2_OB_2_dom"/>
</dbReference>
<feature type="region of interest" description="Disordered" evidence="7">
    <location>
        <begin position="57"/>
        <end position="84"/>
    </location>
</feature>
<dbReference type="CDD" id="cd04493">
    <property type="entry name" value="BRCA2DBD_OB1"/>
    <property type="match status" value="1"/>
</dbReference>
<dbReference type="Pfam" id="PF09121">
    <property type="entry name" value="Tower"/>
    <property type="match status" value="1"/>
</dbReference>
<dbReference type="InterPro" id="IPR036315">
    <property type="entry name" value="BRCA2_hlx_sf"/>
</dbReference>
<evidence type="ECO:0000256" key="6">
    <source>
        <dbReference type="SAM" id="Coils"/>
    </source>
</evidence>
<organism evidence="9 10">
    <name type="scientific">Podarcis lilfordi</name>
    <name type="common">Lilford's wall lizard</name>
    <dbReference type="NCBI Taxonomy" id="74358"/>
    <lineage>
        <taxon>Eukaryota</taxon>
        <taxon>Metazoa</taxon>
        <taxon>Chordata</taxon>
        <taxon>Craniata</taxon>
        <taxon>Vertebrata</taxon>
        <taxon>Euteleostomi</taxon>
        <taxon>Lepidosauria</taxon>
        <taxon>Squamata</taxon>
        <taxon>Bifurcata</taxon>
        <taxon>Unidentata</taxon>
        <taxon>Episquamata</taxon>
        <taxon>Laterata</taxon>
        <taxon>Lacertibaenia</taxon>
        <taxon>Lacertidae</taxon>
        <taxon>Podarcis</taxon>
    </lineage>
</organism>
<feature type="region of interest" description="Disordered" evidence="7">
    <location>
        <begin position="2046"/>
        <end position="2065"/>
    </location>
</feature>
<dbReference type="GO" id="GO:0003677">
    <property type="term" value="F:DNA binding"/>
    <property type="evidence" value="ECO:0007669"/>
    <property type="project" value="UniProtKB-KW"/>
</dbReference>
<dbReference type="Pfam" id="PF09103">
    <property type="entry name" value="BRCA-2_OB1"/>
    <property type="match status" value="1"/>
</dbReference>
<feature type="compositionally biased region" description="Basic and acidic residues" evidence="7">
    <location>
        <begin position="958"/>
        <end position="983"/>
    </location>
</feature>
<sequence>METGLFNNTSDIMDKKNVTTSPKKPSFFEIFKAQCSESDLGPISINWFEDLSSEAPLYNSKRPEEPEHKTSDLDQSNFKTPQRKLPAKNQFASTPMIFNEPNKSVPFVSPIQELGQSKAEAVLNGSFLHTPKIFEVQTPKSVFESLGAEADPEMTWSSSLATPPTLSPTVIIARGNHSVSGTKQHNERIELVMHSLISKYGRSPKTDSMHVQSTSGTEDVCAETDSKIHNFERLLAGSFVKNIFPSKLGEDYMLPNVPMDEDTNDGTENDLSECLASSKAFLRKPKRVKESKTCSDKTKREYQETDEDKIITKYGNSTKCHLQTIPNNGMQKHSVNQNSIPKEEELPSSLRCSWSQLDLSGLDITQLEKTSSHCSDSSPMSHIKKCSEDRQLSVGKECASTEMLESCIQNTSCLIKGNKLLNTSSLEIIPLPENTPLPVAIMSNKSPTLVKDCEAELASVINVSDSSSFIMENTTFTEADNSCCNYSRENGKKNYDPLDSVSTQAAADVSGLTRAGLKSMTSLSRLKKRPKKFIYTINNTPVHREEGTTKRDGSSACLVPTCADLKSYDSEISATVIRNEERKEDIMHANKHILEEKQQVESDKNCILSNISHEAPLSYTERNFTDQLSILQQTDNRKGTIMPSSNISANQETESSESMSHSVGQKINLQREHGERCVSLRCFSSLQEAVMEESTLGIHASKTGNQQAILESATQKFLASGTQVAELGSQSKETPKPTVDESFKLIALEKKLDPSQHLQVDLAGNAEDSEQSWLGGISPSRTEKLGGFRTASNKQIALSDCNIRKGKLLFKDIEDKFIEDFPSEGMQNISNENAQRSAEISSLGMNKLTENSSNFSHVSDLLGIQMNDAHIIFPKCANSAFHNVLSNQHPEGKLNLTASQEAEVTEISNILEETGSQFEFTQFKKHKMVAFSNADEMSGSFDKNDTCAEVWKENDFEKSSEEKVQRGHDLSPNKHIGTAEKSKIQVQSSEEATSINSSTIQNNIFVPIVSAPSQFNLSDLGSCSAAGGKEMSLYVDAIKKTTKLVGDLDGVNKMLSPHQKILLCDCSNRCNNSWSNPNCMKEREIDWHQRVKEVNAEYLMKKNTKDTIKFVKENTESKSKIVNYNEGRVQISSTTEVNLKIIKKYSVCMTGNELSSFENNQSVLVSHHFVNCEETQCNYNLQEALSDLTCLAEVAKTEKRSTLNNAYGKENCNLNQEGERVSNLESGFLQRFHTVADGNIFAGKSKKLHLLAASCTREELETMPTSSGKTSPKSKKGDLSSVKENINLSETERSNHQEISEIRKEKQIIAMGFHTASGKQITIANESLAKAKHLLSEDETVFPEMEEEVSNFTKPIIQEKRNEKITKVSKEFEEGNEKHEYLYPEDLPDLSSNTIKKTEDLDTIKELSSEMNASESDLVSHTRGEKVNKGLLTKNNLACTKSKNISKMEFIDSAIDQHLPGEGSDISAMQGFQDLSSRNTGNNKSLDSSNLICSITSKASTSDLKSEDSLLNHLPDECHKKNYVSENLTCISQEAAPSKNVFADNNVHTYDETCKNESSMIQKCDLRLFSTNVLQKYSASEASTSTSKHLKAKPVAFNTASGKAVEVSQEALKKARQVLHEVCYKSVEKNMESQPKTNKQDLLESCSDTCGTGVCIDSNNYSSAENNPVENIIAPQFSRAKECCADERTLKYTESMTLNTHPELCFQMHNKQSDTWTPSKQKCIKSDFITDNSGFFSTASGKPVQLSEESLKKARLLFSEMENNSSDHPSHVSNCDYSYGEVSSPGSKEAPKKDTILVSQGERFSNTEANANIPCGFATASGKQVQISQKALQKVMGLLKEFDDVSSNSFSDAQRSVGQGPIKVLATEAIEQDEVISESKPQMNYKALHSATSTPNENKIIKNPLSIKIPVCKSHTKKQKEISELEENFTCSKEIEALKITQPCRSRSKTKCAANCGTATEGNLDPQCRHYAQTPENYLEIEATESAKAFMEDDELPDAEVQKNKNSILSFEKPNNFLSYTRTGKRHMKEENTFGEPPIKRKLLPEFERSEERNKASLKPSKSYPEGIVNDRKKFTYNIPLKPVVCGPLSKTLTEERKKAENTAKKPAKIFAPPFKTKANASEDKLGNSKESVLMDNKNINRMEELHLTKVNQSTTETEGNIFEDNSMQISALNSESRGTNSDLTKIIANLQYARNLQEIRIIKKQSQRICPQPGSLYLVKISAPCRVPLKAAVGEKLPGSFSSDQLYAFGISKQCLKISSRNAEDFQFIIQDFFSRDYFLEERGIQLADGGYLIPNDEGKAGKEEFYRALCDTPGVDSKLISKAWVYNHYKWIVWKLAAMEVAFPQEFANKCLTPERLLLQLKYRYDMEVDQSHRSAIKRIMERDDVAAKTLILCITKIISLNTNVSQIRGDKSTAEDNKKDIAVVEVTDGWYGIKAVLDPPLQSLLCRKRLTVGQKIVVHGAELVGSQEASTPLEAPESLMLKISANSTRRARWYAKLGYHRDPRPFSLSLSSLLIDGGTVGCIDVIVQRLYPIQWMEKTAGSYVFRNCRAEEREAAKHAENRQKTLEALLAKIQAEFEKNEDGGKRVLRSRTLTRQQIRSLQDGAELYEAVLNAADPAYLESYFSEEQLKALNSHRQMVNDKKQAQIEAEFRKAVDSAEEENSSCRRDVTAVLKLRIVDYRKEERGKEVVLNIWRPSSDIFTLLREGGRYRVCQLSASQSKGKLETANIQLTATKKTQYLQLPVSQETLSQVYRPRECLRFSKLLEPSFHPTCSEVDLVGYIVSLRKGTGFSTLVYLSDENHHFIAVQIYTDLKQLAIDDIIIPSMLISAINLQWRPEFRSDIPTLFAGDLSAFSSNPKESHLQGFFNELRNTVENSKDAQCKLMNLLQTDDPQTFNLPQECGLDPISQKSDTGNKHSIATPSSGLWHQSPLSLGKLDSKPPVSLGSAKTTVELQETPRNCKKRRAMDLLSRVPSPPPVKTNCIFISPSLKRAFQPPRSSGTQLEKSLKRTACYNKKSALRGSSETGSPLENNFVADEELAMINTQALVSSFPEDTG</sequence>
<dbReference type="InterPro" id="IPR015525">
    <property type="entry name" value="BRCA2"/>
</dbReference>
<feature type="region of interest" description="Disordered" evidence="7">
    <location>
        <begin position="1"/>
        <end position="21"/>
    </location>
</feature>
<dbReference type="Pfam" id="PF22687">
    <property type="entry name" value="BRCA2_TR2"/>
    <property type="match status" value="1"/>
</dbReference>
<evidence type="ECO:0000256" key="7">
    <source>
        <dbReference type="SAM" id="MobiDB-lite"/>
    </source>
</evidence>